<name>A0AA88MKE4_CHASR</name>
<feature type="domain" description="Helicase ATP-binding" evidence="4">
    <location>
        <begin position="121"/>
        <end position="275"/>
    </location>
</feature>
<reference evidence="5" key="1">
    <citation type="submission" date="2023-07" db="EMBL/GenBank/DDBJ databases">
        <title>Chromosome-level Genome Assembly of Striped Snakehead (Channa striata).</title>
        <authorList>
            <person name="Liu H."/>
        </authorList>
    </citation>
    <scope>NUCLEOTIDE SEQUENCE</scope>
    <source>
        <strain evidence="5">Gz</strain>
        <tissue evidence="5">Muscle</tissue>
    </source>
</reference>
<organism evidence="5 6">
    <name type="scientific">Channa striata</name>
    <name type="common">Snakehead murrel</name>
    <name type="synonym">Ophicephalus striatus</name>
    <dbReference type="NCBI Taxonomy" id="64152"/>
    <lineage>
        <taxon>Eukaryota</taxon>
        <taxon>Metazoa</taxon>
        <taxon>Chordata</taxon>
        <taxon>Craniata</taxon>
        <taxon>Vertebrata</taxon>
        <taxon>Euteleostomi</taxon>
        <taxon>Actinopterygii</taxon>
        <taxon>Neopterygii</taxon>
        <taxon>Teleostei</taxon>
        <taxon>Neoteleostei</taxon>
        <taxon>Acanthomorphata</taxon>
        <taxon>Anabantaria</taxon>
        <taxon>Anabantiformes</taxon>
        <taxon>Channoidei</taxon>
        <taxon>Channidae</taxon>
        <taxon>Channa</taxon>
    </lineage>
</organism>
<dbReference type="InterPro" id="IPR050496">
    <property type="entry name" value="SNF2_RAD54_helicase_repair"/>
</dbReference>
<accession>A0AA88MKE4</accession>
<dbReference type="AlphaFoldDB" id="A0AA88MKE4"/>
<keyword evidence="1" id="KW-0347">Helicase</keyword>
<gene>
    <name evidence="5" type="ORF">Q5P01_015410</name>
</gene>
<dbReference type="InterPro" id="IPR000330">
    <property type="entry name" value="SNF2_N"/>
</dbReference>
<dbReference type="Proteomes" id="UP001187415">
    <property type="component" value="Unassembled WGS sequence"/>
</dbReference>
<dbReference type="Gene3D" id="3.40.50.10810">
    <property type="entry name" value="Tandem AAA-ATPase domain"/>
    <property type="match status" value="1"/>
</dbReference>
<dbReference type="GO" id="GO:0015616">
    <property type="term" value="F:DNA translocase activity"/>
    <property type="evidence" value="ECO:0007669"/>
    <property type="project" value="TreeGrafter"/>
</dbReference>
<dbReference type="PANTHER" id="PTHR45629">
    <property type="entry name" value="SNF2/RAD54 FAMILY MEMBER"/>
    <property type="match status" value="1"/>
</dbReference>
<keyword evidence="1" id="KW-0378">Hydrolase</keyword>
<keyword evidence="1" id="KW-0067">ATP-binding</keyword>
<feature type="coiled-coil region" evidence="2">
    <location>
        <begin position="64"/>
        <end position="94"/>
    </location>
</feature>
<dbReference type="SMART" id="SM00487">
    <property type="entry name" value="DEXDc"/>
    <property type="match status" value="1"/>
</dbReference>
<evidence type="ECO:0000256" key="2">
    <source>
        <dbReference type="SAM" id="Coils"/>
    </source>
</evidence>
<dbReference type="InterPro" id="IPR038718">
    <property type="entry name" value="SNF2-like_sf"/>
</dbReference>
<evidence type="ECO:0000259" key="4">
    <source>
        <dbReference type="PROSITE" id="PS51192"/>
    </source>
</evidence>
<dbReference type="InterPro" id="IPR014001">
    <property type="entry name" value="Helicase_ATP-bd"/>
</dbReference>
<keyword evidence="2" id="KW-0175">Coiled coil</keyword>
<keyword evidence="6" id="KW-1185">Reference proteome</keyword>
<evidence type="ECO:0000313" key="5">
    <source>
        <dbReference type="EMBL" id="KAK2838198.1"/>
    </source>
</evidence>
<evidence type="ECO:0000313" key="6">
    <source>
        <dbReference type="Proteomes" id="UP001187415"/>
    </source>
</evidence>
<protein>
    <recommendedName>
        <fullName evidence="4">Helicase ATP-binding domain-containing protein</fullName>
    </recommendedName>
</protein>
<keyword evidence="1" id="KW-0547">Nucleotide-binding</keyword>
<feature type="region of interest" description="Disordered" evidence="3">
    <location>
        <begin position="1"/>
        <end position="21"/>
    </location>
</feature>
<dbReference type="PROSITE" id="PS51192">
    <property type="entry name" value="HELICASE_ATP_BIND_1"/>
    <property type="match status" value="1"/>
</dbReference>
<dbReference type="GO" id="GO:0004386">
    <property type="term" value="F:helicase activity"/>
    <property type="evidence" value="ECO:0007669"/>
    <property type="project" value="UniProtKB-KW"/>
</dbReference>
<dbReference type="FunFam" id="3.40.50.10810:FF:000190">
    <property type="entry name" value="Excision repair cross-complementation group 6-like"/>
    <property type="match status" value="1"/>
</dbReference>
<dbReference type="Pfam" id="PF00176">
    <property type="entry name" value="SNF2-rel_dom"/>
    <property type="match status" value="1"/>
</dbReference>
<dbReference type="PANTHER" id="PTHR45629:SF7">
    <property type="entry name" value="DNA EXCISION REPAIR PROTEIN ERCC-6-RELATED"/>
    <property type="match status" value="1"/>
</dbReference>
<dbReference type="InterPro" id="IPR027417">
    <property type="entry name" value="P-loop_NTPase"/>
</dbReference>
<evidence type="ECO:0000256" key="1">
    <source>
        <dbReference type="ARBA" id="ARBA00022806"/>
    </source>
</evidence>
<evidence type="ECO:0000256" key="3">
    <source>
        <dbReference type="SAM" id="MobiDB-lite"/>
    </source>
</evidence>
<comment type="caution">
    <text evidence="5">The sequence shown here is derived from an EMBL/GenBank/DDBJ whole genome shotgun (WGS) entry which is preliminary data.</text>
</comment>
<proteinExistence type="predicted"/>
<dbReference type="GO" id="GO:0005524">
    <property type="term" value="F:ATP binding"/>
    <property type="evidence" value="ECO:0007669"/>
    <property type="project" value="InterPro"/>
</dbReference>
<dbReference type="EMBL" id="JAUPFM010000011">
    <property type="protein sequence ID" value="KAK2838198.1"/>
    <property type="molecule type" value="Genomic_DNA"/>
</dbReference>
<dbReference type="SUPFAM" id="SSF52540">
    <property type="entry name" value="P-loop containing nucleoside triphosphate hydrolases"/>
    <property type="match status" value="1"/>
</dbReference>
<sequence length="275" mass="31923">MDGRHRNGDVSEISEKLEKSLSMDTDDKMETYHRYIQDGKDVARKGDMHKALEFFKLAYNIHRSQKLESRIKKLEELLAENDSEEEDEEFVNINNSGLMLFKELHDKLYDYQRDGVAFLYSLYRDGRKGGILADDMGLGKTIQVISFLSGMYDNELVKHTLLILPTSLITNWTKEFAKWTPGMRVKEFHGTSKSERARNLEKVQRRGGVVITTYTMLITNWQQLSSYHGKEFTWDYMILDEAHKIKSTSTKTAKSAHAIPSKTEFFSQELQSRIT</sequence>